<dbReference type="GeneID" id="130460798"/>
<gene>
    <name evidence="3" type="primary">LOC130460798</name>
</gene>
<organism evidence="2 3">
    <name type="scientific">Spinacia oleracea</name>
    <name type="common">Spinach</name>
    <dbReference type="NCBI Taxonomy" id="3562"/>
    <lineage>
        <taxon>Eukaryota</taxon>
        <taxon>Viridiplantae</taxon>
        <taxon>Streptophyta</taxon>
        <taxon>Embryophyta</taxon>
        <taxon>Tracheophyta</taxon>
        <taxon>Spermatophyta</taxon>
        <taxon>Magnoliopsida</taxon>
        <taxon>eudicotyledons</taxon>
        <taxon>Gunneridae</taxon>
        <taxon>Pentapetalae</taxon>
        <taxon>Caryophyllales</taxon>
        <taxon>Chenopodiaceae</taxon>
        <taxon>Chenopodioideae</taxon>
        <taxon>Anserineae</taxon>
        <taxon>Spinacia</taxon>
    </lineage>
</organism>
<dbReference type="InterPro" id="IPR013187">
    <property type="entry name" value="F-box-assoc_dom_typ3"/>
</dbReference>
<reference evidence="3" key="2">
    <citation type="submission" date="2025-08" db="UniProtKB">
        <authorList>
            <consortium name="RefSeq"/>
        </authorList>
    </citation>
    <scope>IDENTIFICATION</scope>
    <source>
        <tissue evidence="3">Leaf</tissue>
    </source>
</reference>
<dbReference type="RefSeq" id="XP_056684337.1">
    <property type="nucleotide sequence ID" value="XM_056828359.1"/>
</dbReference>
<evidence type="ECO:0000313" key="2">
    <source>
        <dbReference type="Proteomes" id="UP000813463"/>
    </source>
</evidence>
<dbReference type="PANTHER" id="PTHR31672:SF13">
    <property type="entry name" value="F-BOX PROTEIN CPR30-LIKE"/>
    <property type="match status" value="1"/>
</dbReference>
<name>A0ABM3QLU2_SPIOL</name>
<dbReference type="PANTHER" id="PTHR31672">
    <property type="entry name" value="BNACNNG10540D PROTEIN"/>
    <property type="match status" value="1"/>
</dbReference>
<reference evidence="2" key="1">
    <citation type="journal article" date="2021" name="Nat. Commun.">
        <title>Genomic analyses provide insights into spinach domestication and the genetic basis of agronomic traits.</title>
        <authorList>
            <person name="Cai X."/>
            <person name="Sun X."/>
            <person name="Xu C."/>
            <person name="Sun H."/>
            <person name="Wang X."/>
            <person name="Ge C."/>
            <person name="Zhang Z."/>
            <person name="Wang Q."/>
            <person name="Fei Z."/>
            <person name="Jiao C."/>
            <person name="Wang Q."/>
        </authorList>
    </citation>
    <scope>NUCLEOTIDE SEQUENCE [LARGE SCALE GENOMIC DNA]</scope>
    <source>
        <strain evidence="2">cv. Varoflay</strain>
    </source>
</reference>
<dbReference type="Proteomes" id="UP000813463">
    <property type="component" value="Chromosome 5"/>
</dbReference>
<protein>
    <submittedName>
        <fullName evidence="3">F-box/kelch-repeat protein At3g06240-like</fullName>
    </submittedName>
</protein>
<evidence type="ECO:0000313" key="3">
    <source>
        <dbReference type="RefSeq" id="XP_056684337.1"/>
    </source>
</evidence>
<sequence>MIRFSLYNPVTGNFSNIPDLTPGYAYYSWDSIIGFGYDSKSDDYKIFCSVPQKERDIDDYNKPIKSWVYSSKNNSWRIIQPPPPHHRCGFKPKMVLYNNALHWLVGNNIIFSFDLATEEYDQISQPNYDSNDKVFHSRELANLRGYLHLVEYNITYENDPPEIHEYVMRIWAMGSNQSWVKLIHCLSLKQVVEREMKRHRTLGKKVLTYHYPFMYSPPLPYAYSENEDEILMVLGGRTFVNCDVRSGELKRVESCSLPDGWKDPGYLYDVIPWIGSFVLPSTSRLCL</sequence>
<dbReference type="InterPro" id="IPR017451">
    <property type="entry name" value="F-box-assoc_interact_dom"/>
</dbReference>
<keyword evidence="2" id="KW-1185">Reference proteome</keyword>
<feature type="domain" description="F-box associated beta-propeller type 3" evidence="1">
    <location>
        <begin position="6"/>
        <end position="188"/>
    </location>
</feature>
<accession>A0ABM3QLU2</accession>
<dbReference type="InterPro" id="IPR050796">
    <property type="entry name" value="SCF_F-box_component"/>
</dbReference>
<evidence type="ECO:0000259" key="1">
    <source>
        <dbReference type="Pfam" id="PF08268"/>
    </source>
</evidence>
<proteinExistence type="predicted"/>
<dbReference type="Pfam" id="PF08268">
    <property type="entry name" value="FBA_3"/>
    <property type="match status" value="1"/>
</dbReference>
<dbReference type="NCBIfam" id="TIGR01640">
    <property type="entry name" value="F_box_assoc_1"/>
    <property type="match status" value="1"/>
</dbReference>